<dbReference type="InterPro" id="IPR036737">
    <property type="entry name" value="OmpA-like_sf"/>
</dbReference>
<dbReference type="PANTHER" id="PTHR30329">
    <property type="entry name" value="STATOR ELEMENT OF FLAGELLAR MOTOR COMPLEX"/>
    <property type="match status" value="1"/>
</dbReference>
<dbReference type="PANTHER" id="PTHR30329:SF21">
    <property type="entry name" value="LIPOPROTEIN YIAD-RELATED"/>
    <property type="match status" value="1"/>
</dbReference>
<organism evidence="8">
    <name type="scientific">Rhodopseudomonas palustris (strain BisA53)</name>
    <dbReference type="NCBI Taxonomy" id="316055"/>
    <lineage>
        <taxon>Bacteria</taxon>
        <taxon>Pseudomonadati</taxon>
        <taxon>Pseudomonadota</taxon>
        <taxon>Alphaproteobacteria</taxon>
        <taxon>Hyphomicrobiales</taxon>
        <taxon>Nitrobacteraceae</taxon>
        <taxon>Rhodopseudomonas</taxon>
    </lineage>
</organism>
<dbReference type="GO" id="GO:0009279">
    <property type="term" value="C:cell outer membrane"/>
    <property type="evidence" value="ECO:0007669"/>
    <property type="project" value="UniProtKB-SubCell"/>
</dbReference>
<keyword evidence="6" id="KW-0812">Transmembrane</keyword>
<evidence type="ECO:0000256" key="1">
    <source>
        <dbReference type="ARBA" id="ARBA00004442"/>
    </source>
</evidence>
<evidence type="ECO:0000256" key="2">
    <source>
        <dbReference type="ARBA" id="ARBA00023136"/>
    </source>
</evidence>
<evidence type="ECO:0000259" key="7">
    <source>
        <dbReference type="PROSITE" id="PS51123"/>
    </source>
</evidence>
<dbReference type="InterPro" id="IPR006664">
    <property type="entry name" value="OMP_bac"/>
</dbReference>
<feature type="transmembrane region" description="Helical" evidence="6">
    <location>
        <begin position="6"/>
        <end position="26"/>
    </location>
</feature>
<dbReference type="SUPFAM" id="SSF103088">
    <property type="entry name" value="OmpA-like"/>
    <property type="match status" value="1"/>
</dbReference>
<keyword evidence="6" id="KW-1133">Transmembrane helix</keyword>
<dbReference type="eggNOG" id="COG2885">
    <property type="taxonomic scope" value="Bacteria"/>
</dbReference>
<comment type="subcellular location">
    <subcellularLocation>
        <location evidence="1">Cell outer membrane</location>
    </subcellularLocation>
</comment>
<keyword evidence="2 4" id="KW-0472">Membrane</keyword>
<feature type="transmembrane region" description="Helical" evidence="6">
    <location>
        <begin position="98"/>
        <end position="117"/>
    </location>
</feature>
<accession>Q07QP4</accession>
<dbReference type="InterPro" id="IPR006665">
    <property type="entry name" value="OmpA-like"/>
</dbReference>
<evidence type="ECO:0000256" key="4">
    <source>
        <dbReference type="PROSITE-ProRule" id="PRU00473"/>
    </source>
</evidence>
<proteinExistence type="predicted"/>
<dbReference type="Pfam" id="PF00691">
    <property type="entry name" value="OmpA"/>
    <property type="match status" value="1"/>
</dbReference>
<dbReference type="CDD" id="cd07185">
    <property type="entry name" value="OmpA_C-like"/>
    <property type="match status" value="1"/>
</dbReference>
<dbReference type="PROSITE" id="PS51123">
    <property type="entry name" value="OMPA_2"/>
    <property type="match status" value="1"/>
</dbReference>
<dbReference type="Gene3D" id="3.30.1330.60">
    <property type="entry name" value="OmpA-like domain"/>
    <property type="match status" value="1"/>
</dbReference>
<protein>
    <submittedName>
        <fullName evidence="8">OmpA/MotB domain protein</fullName>
    </submittedName>
</protein>
<feature type="transmembrane region" description="Helical" evidence="6">
    <location>
        <begin position="65"/>
        <end position="86"/>
    </location>
</feature>
<evidence type="ECO:0000256" key="5">
    <source>
        <dbReference type="SAM" id="Coils"/>
    </source>
</evidence>
<dbReference type="HOGENOM" id="CLU_613763_0_0_5"/>
<dbReference type="InterPro" id="IPR050330">
    <property type="entry name" value="Bact_OuterMem_StrucFunc"/>
</dbReference>
<feature type="domain" description="OmpA-like" evidence="7">
    <location>
        <begin position="330"/>
        <end position="446"/>
    </location>
</feature>
<dbReference type="AlphaFoldDB" id="Q07QP4"/>
<gene>
    <name evidence="8" type="ordered locus">RPE_1792</name>
</gene>
<evidence type="ECO:0000256" key="3">
    <source>
        <dbReference type="ARBA" id="ARBA00023237"/>
    </source>
</evidence>
<evidence type="ECO:0000313" key="8">
    <source>
        <dbReference type="EMBL" id="ABJ05740.1"/>
    </source>
</evidence>
<reference evidence="8" key="1">
    <citation type="submission" date="2006-09" db="EMBL/GenBank/DDBJ databases">
        <title>Complete sequence of Rhodopseudomonas palustris BisA53.</title>
        <authorList>
            <consortium name="US DOE Joint Genome Institute"/>
            <person name="Copeland A."/>
            <person name="Lucas S."/>
            <person name="Lapidus A."/>
            <person name="Barry K."/>
            <person name="Detter J.C."/>
            <person name="Glavina del Rio T."/>
            <person name="Hammon N."/>
            <person name="Israni S."/>
            <person name="Dalin E."/>
            <person name="Tice H."/>
            <person name="Pitluck S."/>
            <person name="Chain P."/>
            <person name="Malfatti S."/>
            <person name="Shin M."/>
            <person name="Vergez L."/>
            <person name="Schmutz J."/>
            <person name="Larimer F."/>
            <person name="Land M."/>
            <person name="Hauser L."/>
            <person name="Pelletier D.A."/>
            <person name="Kyrpides N."/>
            <person name="Kim E."/>
            <person name="Harwood C.S."/>
            <person name="Oda Y."/>
            <person name="Richardson P."/>
        </authorList>
    </citation>
    <scope>NUCLEOTIDE SEQUENCE [LARGE SCALE GENOMIC DNA]</scope>
    <source>
        <strain evidence="8">BisA53</strain>
    </source>
</reference>
<evidence type="ECO:0000256" key="6">
    <source>
        <dbReference type="SAM" id="Phobius"/>
    </source>
</evidence>
<dbReference type="PRINTS" id="PR01021">
    <property type="entry name" value="OMPADOMAIN"/>
</dbReference>
<dbReference type="OrthoDB" id="9782229at2"/>
<keyword evidence="3" id="KW-0998">Cell outer membrane</keyword>
<name>Q07QP4_RHOP5</name>
<dbReference type="KEGG" id="rpe:RPE_1792"/>
<feature type="transmembrane region" description="Helical" evidence="6">
    <location>
        <begin position="38"/>
        <end position="59"/>
    </location>
</feature>
<sequence>MTYYLTQYWGWIAAAVAAGIATPLAAQKFGWLADLEDFWMKRVAIVFAIPVVLLVMQVITGKPGLLLEAAVVLVIAYVAGSAFGGATAKLLPVQYEGWWVGLFATGLVWLGFAIVAYPNIEPDLKTRVGEVVEKAGVDPLNFDVAGRDVLLPADIEAAKRAELTAEILQVPGVRRVTEVEDLTGAALSAKTIAKLKTEVAAKEAAEAAAKEAEAKAAEEAAAKESSKSAASKKAKAAADAAHDAALKEAAAKEAAAKEAAAKEAAAKEAAAKEAAAKEAAAKEAAAKEAAAKEAAAKEVAAKEAVTPAAPAQVADAAGTIPAAPAQVCQSKLAAVVAAEKITFQPRSAEISKESLPVLEKLGAILVQCPAVTIEVAGHTDGGGKKAKNQALSERRAEAVVASLTKAKIGVGSAKLTAVGYGSAKPIASNDTPEGRANNRRIEFVVK</sequence>
<dbReference type="STRING" id="316055.RPE_1792"/>
<keyword evidence="5" id="KW-0175">Coiled coil</keyword>
<dbReference type="EMBL" id="CP000463">
    <property type="protein sequence ID" value="ABJ05740.1"/>
    <property type="molecule type" value="Genomic_DNA"/>
</dbReference>
<feature type="coiled-coil region" evidence="5">
    <location>
        <begin position="192"/>
        <end position="297"/>
    </location>
</feature>